<protein>
    <submittedName>
        <fullName evidence="1">Uncharacterized protein</fullName>
    </submittedName>
</protein>
<evidence type="ECO:0000313" key="2">
    <source>
        <dbReference type="Proteomes" id="UP000233419"/>
    </source>
</evidence>
<sequence length="85" mass="10042">MAKDINNTVDFLDLRNLDGKKVDRLLSEGKTLVFAYRKGWMVKGWIKKSYNRWIKANIEVKQELDNCGICYCKKPANVLVYVWRE</sequence>
<organism evidence="1 2">
    <name type="scientific">Mesoplasma syrphidae</name>
    <dbReference type="NCBI Taxonomy" id="225999"/>
    <lineage>
        <taxon>Bacteria</taxon>
        <taxon>Bacillati</taxon>
        <taxon>Mycoplasmatota</taxon>
        <taxon>Mollicutes</taxon>
        <taxon>Entomoplasmatales</taxon>
        <taxon>Entomoplasmataceae</taxon>
        <taxon>Mesoplasma</taxon>
    </lineage>
</organism>
<dbReference type="RefSeq" id="WP_027048103.1">
    <property type="nucleotide sequence ID" value="NZ_CP025257.1"/>
</dbReference>
<dbReference type="AlphaFoldDB" id="A0A2K9BRB1"/>
<name>A0A2K9BRB1_9MOLU</name>
<dbReference type="EMBL" id="CP025257">
    <property type="protein sequence ID" value="AUF83542.1"/>
    <property type="molecule type" value="Genomic_DNA"/>
</dbReference>
<dbReference type="OrthoDB" id="389793at2"/>
<accession>A0A2K9BRB1</accession>
<reference evidence="1 2" key="1">
    <citation type="submission" date="2017-12" db="EMBL/GenBank/DDBJ databases">
        <title>Mesoplasma syrphidae YJS, Complete Genome.</title>
        <authorList>
            <person name="Knight T.F."/>
            <person name="Citino T."/>
            <person name="Rubinstein R."/>
            <person name="Neuschaefer Z."/>
        </authorList>
    </citation>
    <scope>NUCLEOTIDE SEQUENCE [LARGE SCALE GENOMIC DNA]</scope>
    <source>
        <strain evidence="1 2">YJS</strain>
    </source>
</reference>
<evidence type="ECO:0000313" key="1">
    <source>
        <dbReference type="EMBL" id="AUF83542.1"/>
    </source>
</evidence>
<dbReference type="Proteomes" id="UP000233419">
    <property type="component" value="Chromosome"/>
</dbReference>
<proteinExistence type="predicted"/>
<gene>
    <name evidence="1" type="ORF">CXP39_01890</name>
</gene>
<dbReference type="KEGG" id="msyr:CXP39_01890"/>
<keyword evidence="2" id="KW-1185">Reference proteome</keyword>